<dbReference type="PANTHER" id="PTHR46246:SF1">
    <property type="entry name" value="GUANOSINE-3',5'-BIS(DIPHOSPHATE) 3'-PYROPHOSPHOHYDROLASE MESH1"/>
    <property type="match status" value="1"/>
</dbReference>
<protein>
    <submittedName>
        <fullName evidence="2">HD domain-containing protein</fullName>
    </submittedName>
</protein>
<feature type="domain" description="HD/PDEase" evidence="1">
    <location>
        <begin position="30"/>
        <end position="134"/>
    </location>
</feature>
<dbReference type="EMBL" id="SMFR01000005">
    <property type="protein sequence ID" value="TCJ93428.1"/>
    <property type="molecule type" value="Genomic_DNA"/>
</dbReference>
<dbReference type="OrthoDB" id="9802385at2"/>
<evidence type="ECO:0000313" key="3">
    <source>
        <dbReference type="Proteomes" id="UP000294856"/>
    </source>
</evidence>
<organism evidence="2 3">
    <name type="scientific">Nocardia alba</name>
    <dbReference type="NCBI Taxonomy" id="225051"/>
    <lineage>
        <taxon>Bacteria</taxon>
        <taxon>Bacillati</taxon>
        <taxon>Actinomycetota</taxon>
        <taxon>Actinomycetes</taxon>
        <taxon>Mycobacteriales</taxon>
        <taxon>Nocardiaceae</taxon>
        <taxon>Nocardia</taxon>
    </lineage>
</organism>
<comment type="caution">
    <text evidence="2">The sequence shown here is derived from an EMBL/GenBank/DDBJ whole genome shotgun (WGS) entry which is preliminary data.</text>
</comment>
<dbReference type="Proteomes" id="UP000294856">
    <property type="component" value="Unassembled WGS sequence"/>
</dbReference>
<dbReference type="Pfam" id="PF13328">
    <property type="entry name" value="HD_4"/>
    <property type="match status" value="1"/>
</dbReference>
<dbReference type="PANTHER" id="PTHR46246">
    <property type="entry name" value="GUANOSINE-3',5'-BIS(DIPHOSPHATE) 3'-PYROPHOSPHOHYDROLASE MESH1"/>
    <property type="match status" value="1"/>
</dbReference>
<sequence length="219" mass="24067">MEFEQRAGIDQREARARDFALAAHGDQRYGNHPYVTHLAAVRGVLDDFGFGGDLVVAAWLHDVVEDTPVTAEDVESRFGRSVLDLVWAVTGIGPDRKARNQNAYDKIAAHPRAVILKLADRTANAEASPPDSSWMGMYRTEHANFKAHLGGLLADDPTVARMWERLDRRLDLSVAPPTDQWADIDQLVAAGEHEKAIAAVQAAFDCDTGEAQLILAERT</sequence>
<dbReference type="Gene3D" id="1.10.3210.10">
    <property type="entry name" value="Hypothetical protein af1432"/>
    <property type="match status" value="1"/>
</dbReference>
<keyword evidence="3" id="KW-1185">Reference proteome</keyword>
<evidence type="ECO:0000259" key="1">
    <source>
        <dbReference type="SMART" id="SM00471"/>
    </source>
</evidence>
<dbReference type="InterPro" id="IPR052194">
    <property type="entry name" value="MESH1"/>
</dbReference>
<dbReference type="AlphaFoldDB" id="A0A4R1FMK1"/>
<dbReference type="STRING" id="1210063.GCA_001612665_06269"/>
<dbReference type="RefSeq" id="WP_067459635.1">
    <property type="nucleotide sequence ID" value="NZ_SMFR01000005.1"/>
</dbReference>
<dbReference type="GO" id="GO:0008893">
    <property type="term" value="F:guanosine-3',5'-bis(diphosphate) 3'-diphosphatase activity"/>
    <property type="evidence" value="ECO:0007669"/>
    <property type="project" value="TreeGrafter"/>
</dbReference>
<gene>
    <name evidence="2" type="ORF">DFR71_5273</name>
</gene>
<evidence type="ECO:0000313" key="2">
    <source>
        <dbReference type="EMBL" id="TCJ93428.1"/>
    </source>
</evidence>
<reference evidence="2 3" key="1">
    <citation type="submission" date="2019-03" db="EMBL/GenBank/DDBJ databases">
        <title>Genomic Encyclopedia of Type Strains, Phase IV (KMG-IV): sequencing the most valuable type-strain genomes for metagenomic binning, comparative biology and taxonomic classification.</title>
        <authorList>
            <person name="Goeker M."/>
        </authorList>
    </citation>
    <scope>NUCLEOTIDE SEQUENCE [LARGE SCALE GENOMIC DNA]</scope>
    <source>
        <strain evidence="2 3">DSM 44684</strain>
    </source>
</reference>
<dbReference type="SUPFAM" id="SSF109604">
    <property type="entry name" value="HD-domain/PDEase-like"/>
    <property type="match status" value="1"/>
</dbReference>
<accession>A0A4R1FMK1</accession>
<name>A0A4R1FMK1_9NOCA</name>
<dbReference type="InterPro" id="IPR003607">
    <property type="entry name" value="HD/PDEase_dom"/>
</dbReference>
<dbReference type="SMART" id="SM00471">
    <property type="entry name" value="HDc"/>
    <property type="match status" value="1"/>
</dbReference>
<proteinExistence type="predicted"/>